<gene>
    <name evidence="9" type="ORF">V6984_19860</name>
</gene>
<evidence type="ECO:0000259" key="8">
    <source>
        <dbReference type="Pfam" id="PF02927"/>
    </source>
</evidence>
<dbReference type="InterPro" id="IPR012341">
    <property type="entry name" value="6hp_glycosidase-like_sf"/>
</dbReference>
<dbReference type="Pfam" id="PF02927">
    <property type="entry name" value="CelD_N"/>
    <property type="match status" value="1"/>
</dbReference>
<keyword evidence="2 9" id="KW-0378">Hydrolase</keyword>
<evidence type="ECO:0000256" key="5">
    <source>
        <dbReference type="ARBA" id="ARBA00023295"/>
    </source>
</evidence>
<comment type="similarity">
    <text evidence="1">Belongs to the glycosyl hydrolase 9 (cellulase E) family.</text>
</comment>
<dbReference type="InterPro" id="IPR004197">
    <property type="entry name" value="Cellulase_Ig-like"/>
</dbReference>
<dbReference type="InterPro" id="IPR014756">
    <property type="entry name" value="Ig_E-set"/>
</dbReference>
<sequence length="794" mass="90676">MRDEFRKELEDSLFIHSMLPLHRERSLEAEFPNKKVLDRKNVWTAREQISTPAAGEKGVLLVLTEEEQSCVKITAPLRSDRWPKGAPEDGDYSNFGTAEVHFSLPGENLTAYNRLHFWVRPEVKGAGTVHLNVGIRNDGEQKIPDRYVREGFTVFDLNNMEWNECFWEFTSLPRDKVMEIQFYIFLCGQDVAMGEELTYYYKDIVLEQVENPEKELGWECAENSIVLSSAGYFTKGKKSAVANMVADFFEVIEESTGKSVYRGAAKLVENKNGCFQVLDFSQISGEGTYYLQAGEVRSQSFEITNNLMEENIWRVLNFLYGERCGMPIAGKHGTCHQDITARHKGLTMSFVGGWHDAGDVSQQSAQTGEVVHALLEAAAGYRGKNPLLYKRIVEEARWGLDFILRTRFKDGYRATSAGATRWTNNLTGDMDDVETRVYNHAYENFLFAGIEAYSYLQLKEEDSPLAWGSLEAAKEDFAFAENRFENFGAEAVQMFEHTYNSGLSQYYAVIVWAASYLYEATGEETYAKKAENWCDKLLQCQETGAAGLPFDGFFYREEDHRTIVHFNHQSRAQQFMQALTEICRSQPESPKRPLWEEAMKRYGSYLKAIAGNTAPYGMLPAGVHKMDEYEDEKTFPYLHVTCSYEQERENYREQLAGGTPVRDGYVLRNFPVWFSFRGNTAVMLAEGKAASLVGRYFGDEELLQMGREQLYWMFGKNPFGHSLMYGAGRRYPAQYAVLPGECVGELPVGIETFNNGDEPYWPQGNNATYREVWTSAASRWLWLAADYTVENMED</sequence>
<evidence type="ECO:0000256" key="4">
    <source>
        <dbReference type="ARBA" id="ARBA00023277"/>
    </source>
</evidence>
<organism evidence="9 10">
    <name type="scientific">Kineothrix sedimenti</name>
    <dbReference type="NCBI Taxonomy" id="3123317"/>
    <lineage>
        <taxon>Bacteria</taxon>
        <taxon>Bacillati</taxon>
        <taxon>Bacillota</taxon>
        <taxon>Clostridia</taxon>
        <taxon>Lachnospirales</taxon>
        <taxon>Lachnospiraceae</taxon>
        <taxon>Kineothrix</taxon>
    </lineage>
</organism>
<dbReference type="InterPro" id="IPR008928">
    <property type="entry name" value="6-hairpin_glycosidase_sf"/>
</dbReference>
<evidence type="ECO:0000313" key="10">
    <source>
        <dbReference type="Proteomes" id="UP001451571"/>
    </source>
</evidence>
<protein>
    <submittedName>
        <fullName evidence="9">Glycoside hydrolase family 9 protein</fullName>
    </submittedName>
</protein>
<dbReference type="GO" id="GO:0016787">
    <property type="term" value="F:hydrolase activity"/>
    <property type="evidence" value="ECO:0007669"/>
    <property type="project" value="UniProtKB-KW"/>
</dbReference>
<dbReference type="PANTHER" id="PTHR22298">
    <property type="entry name" value="ENDO-1,4-BETA-GLUCANASE"/>
    <property type="match status" value="1"/>
</dbReference>
<evidence type="ECO:0000256" key="2">
    <source>
        <dbReference type="ARBA" id="ARBA00022801"/>
    </source>
</evidence>
<keyword evidence="5" id="KW-0326">Glycosidase</keyword>
<evidence type="ECO:0000256" key="1">
    <source>
        <dbReference type="ARBA" id="ARBA00007072"/>
    </source>
</evidence>
<accession>A0ABZ3EU76</accession>
<feature type="domain" description="Cellulase Ig-like" evidence="8">
    <location>
        <begin position="222"/>
        <end position="297"/>
    </location>
</feature>
<dbReference type="SUPFAM" id="SSF81296">
    <property type="entry name" value="E set domains"/>
    <property type="match status" value="1"/>
</dbReference>
<dbReference type="Proteomes" id="UP001451571">
    <property type="component" value="Chromosome"/>
</dbReference>
<evidence type="ECO:0000313" key="9">
    <source>
        <dbReference type="EMBL" id="XAH73731.1"/>
    </source>
</evidence>
<keyword evidence="3" id="KW-0136">Cellulose degradation</keyword>
<dbReference type="Gene3D" id="2.60.40.10">
    <property type="entry name" value="Immunoglobulins"/>
    <property type="match status" value="1"/>
</dbReference>
<dbReference type="EMBL" id="CP146256">
    <property type="protein sequence ID" value="XAH73731.1"/>
    <property type="molecule type" value="Genomic_DNA"/>
</dbReference>
<evidence type="ECO:0000259" key="7">
    <source>
        <dbReference type="Pfam" id="PF00759"/>
    </source>
</evidence>
<proteinExistence type="inferred from homology"/>
<dbReference type="InterPro" id="IPR013783">
    <property type="entry name" value="Ig-like_fold"/>
</dbReference>
<feature type="domain" description="Glycoside hydrolase family 9" evidence="7">
    <location>
        <begin position="314"/>
        <end position="734"/>
    </location>
</feature>
<keyword evidence="6" id="KW-0624">Polysaccharide degradation</keyword>
<evidence type="ECO:0000256" key="6">
    <source>
        <dbReference type="ARBA" id="ARBA00023326"/>
    </source>
</evidence>
<dbReference type="SUPFAM" id="SSF48208">
    <property type="entry name" value="Six-hairpin glycosidases"/>
    <property type="match status" value="1"/>
</dbReference>
<keyword evidence="10" id="KW-1185">Reference proteome</keyword>
<reference evidence="9 10" key="1">
    <citation type="submission" date="2024-02" db="EMBL/GenBank/DDBJ databases">
        <title>Bacterial strain from lacustrine sediment.</title>
        <authorList>
            <person name="Petit C."/>
            <person name="Fadhlaoui K."/>
        </authorList>
    </citation>
    <scope>NUCLEOTIDE SEQUENCE [LARGE SCALE GENOMIC DNA]</scope>
    <source>
        <strain evidence="9 10">IPX-CK</strain>
    </source>
</reference>
<keyword evidence="4" id="KW-0119">Carbohydrate metabolism</keyword>
<dbReference type="Gene3D" id="1.50.10.10">
    <property type="match status" value="1"/>
</dbReference>
<dbReference type="Pfam" id="PF00759">
    <property type="entry name" value="Glyco_hydro_9"/>
    <property type="match status" value="1"/>
</dbReference>
<dbReference type="CDD" id="cd02850">
    <property type="entry name" value="E_set_Cellulase_N"/>
    <property type="match status" value="1"/>
</dbReference>
<dbReference type="InterPro" id="IPR001701">
    <property type="entry name" value="Glyco_hydro_9"/>
</dbReference>
<evidence type="ECO:0000256" key="3">
    <source>
        <dbReference type="ARBA" id="ARBA00023001"/>
    </source>
</evidence>
<name>A0ABZ3EU76_9FIRM</name>
<dbReference type="RefSeq" id="WP_342757334.1">
    <property type="nucleotide sequence ID" value="NZ_CP146256.1"/>
</dbReference>